<evidence type="ECO:0000313" key="1">
    <source>
        <dbReference type="EMBL" id="SOQ52060.1"/>
    </source>
</evidence>
<protein>
    <submittedName>
        <fullName evidence="1">SFRICE_035355</fullName>
    </submittedName>
</protein>
<accession>A0A2H1WG54</accession>
<reference evidence="1" key="1">
    <citation type="submission" date="2016-07" db="EMBL/GenBank/DDBJ databases">
        <authorList>
            <person name="Bretaudeau A."/>
        </authorList>
    </citation>
    <scope>NUCLEOTIDE SEQUENCE</scope>
    <source>
        <strain evidence="1">Rice</strain>
        <tissue evidence="1">Whole body</tissue>
    </source>
</reference>
<dbReference type="EMBL" id="ODYU01008441">
    <property type="protein sequence ID" value="SOQ52060.1"/>
    <property type="molecule type" value="Genomic_DNA"/>
</dbReference>
<dbReference type="AlphaFoldDB" id="A0A2H1WG54"/>
<gene>
    <name evidence="1" type="ORF">SFRICE_035355</name>
</gene>
<organism evidence="1">
    <name type="scientific">Spodoptera frugiperda</name>
    <name type="common">Fall armyworm</name>
    <dbReference type="NCBI Taxonomy" id="7108"/>
    <lineage>
        <taxon>Eukaryota</taxon>
        <taxon>Metazoa</taxon>
        <taxon>Ecdysozoa</taxon>
        <taxon>Arthropoda</taxon>
        <taxon>Hexapoda</taxon>
        <taxon>Insecta</taxon>
        <taxon>Pterygota</taxon>
        <taxon>Neoptera</taxon>
        <taxon>Endopterygota</taxon>
        <taxon>Lepidoptera</taxon>
        <taxon>Glossata</taxon>
        <taxon>Ditrysia</taxon>
        <taxon>Noctuoidea</taxon>
        <taxon>Noctuidae</taxon>
        <taxon>Amphipyrinae</taxon>
        <taxon>Spodoptera</taxon>
    </lineage>
</organism>
<name>A0A2H1WG54_SPOFR</name>
<sequence>MIAPISIVQCDIYELFLTTLTESKIDQGFACYDYLQKLSAEKLLPTILKVSVGATIAFAMEISEFLVVTYTSSLTLSISGIFKGSILLCLVGRVAASATAGQGVSGSIPGSGKHGVWNCPVYGNRLTPYYMGLITQMVKSGCKGDCPKLAIFEQAAQQKYAALSARTTVTLSEHKYIIDISGAFDNAWWYLI</sequence>
<proteinExistence type="predicted"/>